<evidence type="ECO:0000256" key="6">
    <source>
        <dbReference type="PIRSR" id="PIRSR000463-1"/>
    </source>
</evidence>
<keyword evidence="8" id="KW-0328">Glycosyltransferase</keyword>
<evidence type="ECO:0000313" key="8">
    <source>
        <dbReference type="EMBL" id="CAA9319725.1"/>
    </source>
</evidence>
<keyword evidence="4 8" id="KW-0808">Transferase</keyword>
<reference evidence="8" key="1">
    <citation type="submission" date="2020-02" db="EMBL/GenBank/DDBJ databases">
        <authorList>
            <person name="Meier V. D."/>
        </authorList>
    </citation>
    <scope>NUCLEOTIDE SEQUENCE</scope>
    <source>
        <strain evidence="8">AVDCRST_MAG68</strain>
    </source>
</reference>
<dbReference type="SUPFAM" id="SSF51011">
    <property type="entry name" value="Glycosyl hydrolase domain"/>
    <property type="match status" value="1"/>
</dbReference>
<comment type="similarity">
    <text evidence="2">Belongs to the glycosyl hydrolase 13 family. GlgB subfamily.</text>
</comment>
<evidence type="ECO:0000256" key="2">
    <source>
        <dbReference type="ARBA" id="ARBA00009000"/>
    </source>
</evidence>
<feature type="domain" description="Glycosyl hydrolase family 13 catalytic" evidence="7">
    <location>
        <begin position="297"/>
        <end position="693"/>
    </location>
</feature>
<gene>
    <name evidence="8" type="ORF">AVDCRST_MAG68-1880</name>
</gene>
<dbReference type="InterPro" id="IPR037439">
    <property type="entry name" value="Branching_enzy"/>
</dbReference>
<dbReference type="GO" id="GO:0043169">
    <property type="term" value="F:cation binding"/>
    <property type="evidence" value="ECO:0007669"/>
    <property type="project" value="InterPro"/>
</dbReference>
<evidence type="ECO:0000256" key="4">
    <source>
        <dbReference type="ARBA" id="ARBA00022679"/>
    </source>
</evidence>
<dbReference type="PANTHER" id="PTHR43651:SF11">
    <property type="entry name" value="MALTO-OLIGOSYLTREHALOSE TREHALOHYDROLASE"/>
    <property type="match status" value="1"/>
</dbReference>
<name>A0A6J4KZI0_9BACT</name>
<dbReference type="InterPro" id="IPR017853">
    <property type="entry name" value="GH"/>
</dbReference>
<dbReference type="SMART" id="SM00642">
    <property type="entry name" value="Aamy"/>
    <property type="match status" value="1"/>
</dbReference>
<dbReference type="Gene3D" id="3.20.20.80">
    <property type="entry name" value="Glycosidases"/>
    <property type="match status" value="1"/>
</dbReference>
<dbReference type="PIRSF" id="PIRSF000463">
    <property type="entry name" value="GlgB"/>
    <property type="match status" value="1"/>
</dbReference>
<feature type="active site" description="Proton donor" evidence="6">
    <location>
        <position position="518"/>
    </location>
</feature>
<dbReference type="InterPro" id="IPR014756">
    <property type="entry name" value="Ig_E-set"/>
</dbReference>
<protein>
    <recommendedName>
        <fullName evidence="3">1,4-alpha-glucan branching enzyme</fullName>
        <ecNumber evidence="3">2.4.1.18</ecNumber>
    </recommendedName>
</protein>
<dbReference type="Pfam" id="PF02806">
    <property type="entry name" value="Alpha-amylase_C"/>
    <property type="match status" value="1"/>
</dbReference>
<keyword evidence="5" id="KW-0119">Carbohydrate metabolism</keyword>
<dbReference type="PANTHER" id="PTHR43651">
    <property type="entry name" value="1,4-ALPHA-GLUCAN-BRANCHING ENZYME"/>
    <property type="match status" value="1"/>
</dbReference>
<dbReference type="GO" id="GO:0003844">
    <property type="term" value="F:1,4-alpha-glucan branching enzyme activity"/>
    <property type="evidence" value="ECO:0007669"/>
    <property type="project" value="UniProtKB-EC"/>
</dbReference>
<evidence type="ECO:0000259" key="7">
    <source>
        <dbReference type="SMART" id="SM00642"/>
    </source>
</evidence>
<dbReference type="AlphaFoldDB" id="A0A6J4KZI0"/>
<dbReference type="GO" id="GO:0005978">
    <property type="term" value="P:glycogen biosynthetic process"/>
    <property type="evidence" value="ECO:0007669"/>
    <property type="project" value="InterPro"/>
</dbReference>
<dbReference type="InterPro" id="IPR006048">
    <property type="entry name" value="A-amylase/branching_C"/>
</dbReference>
<dbReference type="Gene3D" id="2.60.40.10">
    <property type="entry name" value="Immunoglobulins"/>
    <property type="match status" value="1"/>
</dbReference>
<feature type="active site" description="Nucleophile" evidence="6">
    <location>
        <position position="470"/>
    </location>
</feature>
<organism evidence="8">
    <name type="scientific">uncultured Gemmatimonadota bacterium</name>
    <dbReference type="NCBI Taxonomy" id="203437"/>
    <lineage>
        <taxon>Bacteria</taxon>
        <taxon>Pseudomonadati</taxon>
        <taxon>Gemmatimonadota</taxon>
        <taxon>environmental samples</taxon>
    </lineage>
</organism>
<dbReference type="Pfam" id="PF00128">
    <property type="entry name" value="Alpha-amylase"/>
    <property type="match status" value="1"/>
</dbReference>
<dbReference type="InterPro" id="IPR013783">
    <property type="entry name" value="Ig-like_fold"/>
</dbReference>
<evidence type="ECO:0000256" key="3">
    <source>
        <dbReference type="ARBA" id="ARBA00012541"/>
    </source>
</evidence>
<sequence>MTTVRFIYLTGQKRSLFRNARLKGSWDAAGRYSGEWTESPMQEIVAEDGCPAFVATVRLHGGAAGEVFRWGVVLDGPAGANQWGIITEAPGSSAKDQRRYREFRPRGGTEQDERYYLTWSRRLGAQKLYTDPVLPPAIRFSVWAPNATAAEVVFSPPAHGYIADDGTGIDPARPPIPMARGDDDIFESAPVPDFAAFAGAPYMFRIVNAQGDVVYRTDLHSRWQIGRGDQNPRHGGWNGDPATLDGGVGCSVVIDQDVVRREFEPPAGSPPVLVADDEFWSREFTPGLPVPTRVEDLVIYEMHAGSLGFGRPGAGTLADAVGLLDHLVELGVTAVELLPISEFSGTLGWGYGDTHHFVIESSAGGRDKYKYFVRECHRRGIAVIQDVVYNHFDNDAERAEWQYDSTQPEENIYYWYEGSSAQYPRPDGGYLDNGSSGFTPRFWEEPVRHLFISSAAEFVEEFHVDGLRVDLTQAIHRDHALHANGWGVSRANELGQQFLREWSRTLRLIRPGAMLIAEDHSGWDAVTKMPSVGGLGFDSTWFAAFYHNLIGDADMGRDAARLLHQAGQGDERPVAMGRFSSVLEGSRFDKVVYHESHDEAGNAGGSMRTSRTAVNGAELWGATRDYAEARCRVVTGLSVLSAGTPMFFMGEEIVAQNIYKFDNVESAKEDLLGERRGNGARMFRFYQELIRLRRRHPAIRSREIDVIHAHDANRVIAFTRRKGENELLVVASLNNQPFAAGYVLDTSAQRLPGGLWQEIFNSDSATYGGSGLGNFSASLPCDNGRIDLRIPANGFVVLQKR</sequence>
<dbReference type="SUPFAM" id="SSF51445">
    <property type="entry name" value="(Trans)glycosidases"/>
    <property type="match status" value="1"/>
</dbReference>
<dbReference type="SUPFAM" id="SSF81296">
    <property type="entry name" value="E set domains"/>
    <property type="match status" value="1"/>
</dbReference>
<dbReference type="EC" id="2.4.1.18" evidence="3"/>
<evidence type="ECO:0000256" key="1">
    <source>
        <dbReference type="ARBA" id="ARBA00000826"/>
    </source>
</evidence>
<dbReference type="InterPro" id="IPR013780">
    <property type="entry name" value="Glyco_hydro_b"/>
</dbReference>
<proteinExistence type="inferred from homology"/>
<dbReference type="InterPro" id="IPR006047">
    <property type="entry name" value="GH13_cat_dom"/>
</dbReference>
<dbReference type="EMBL" id="CADCTW010000090">
    <property type="protein sequence ID" value="CAA9319725.1"/>
    <property type="molecule type" value="Genomic_DNA"/>
</dbReference>
<comment type="catalytic activity">
    <reaction evidence="1">
        <text>Transfers a segment of a (1-&gt;4)-alpha-D-glucan chain to a primary hydroxy group in a similar glucan chain.</text>
        <dbReference type="EC" id="2.4.1.18"/>
    </reaction>
</comment>
<dbReference type="CDD" id="cd11325">
    <property type="entry name" value="AmyAc_GTHase"/>
    <property type="match status" value="1"/>
</dbReference>
<accession>A0A6J4KZI0</accession>
<dbReference type="Gene3D" id="2.60.40.1180">
    <property type="entry name" value="Golgi alpha-mannosidase II"/>
    <property type="match status" value="1"/>
</dbReference>
<evidence type="ECO:0000256" key="5">
    <source>
        <dbReference type="ARBA" id="ARBA00023277"/>
    </source>
</evidence>